<evidence type="ECO:0000259" key="25">
    <source>
        <dbReference type="PROSITE" id="PS50885"/>
    </source>
</evidence>
<dbReference type="Pfam" id="PF00512">
    <property type="entry name" value="HisKA"/>
    <property type="match status" value="1"/>
</dbReference>
<evidence type="ECO:0000259" key="24">
    <source>
        <dbReference type="PROSITE" id="PS50109"/>
    </source>
</evidence>
<evidence type="ECO:0000313" key="26">
    <source>
        <dbReference type="EMBL" id="RYB97688.1"/>
    </source>
</evidence>
<comment type="cofactor">
    <cofactor evidence="2">
        <name>Mn(2+)</name>
        <dbReference type="ChEBI" id="CHEBI:29035"/>
    </cofactor>
</comment>
<dbReference type="GO" id="GO:0005524">
    <property type="term" value="F:ATP binding"/>
    <property type="evidence" value="ECO:0007669"/>
    <property type="project" value="UniProtKB-KW"/>
</dbReference>
<evidence type="ECO:0000256" key="17">
    <source>
        <dbReference type="ARBA" id="ARBA00023012"/>
    </source>
</evidence>
<dbReference type="SMART" id="SM00388">
    <property type="entry name" value="HisKA"/>
    <property type="match status" value="1"/>
</dbReference>
<dbReference type="PANTHER" id="PTHR44936">
    <property type="entry name" value="SENSOR PROTEIN CREC"/>
    <property type="match status" value="1"/>
</dbReference>
<evidence type="ECO:0000256" key="3">
    <source>
        <dbReference type="ARBA" id="ARBA00001946"/>
    </source>
</evidence>
<comment type="catalytic activity">
    <reaction evidence="1">
        <text>ATP + protein L-histidine = ADP + protein N-phospho-L-histidine.</text>
        <dbReference type="EC" id="2.7.13.3"/>
    </reaction>
</comment>
<keyword evidence="13" id="KW-0067">ATP-binding</keyword>
<comment type="cofactor">
    <cofactor evidence="3">
        <name>Mg(2+)</name>
        <dbReference type="ChEBI" id="CHEBI:18420"/>
    </cofactor>
</comment>
<evidence type="ECO:0000256" key="10">
    <source>
        <dbReference type="ARBA" id="ARBA00022741"/>
    </source>
</evidence>
<dbReference type="InterPro" id="IPR003661">
    <property type="entry name" value="HisK_dim/P_dom"/>
</dbReference>
<keyword evidence="27" id="KW-1185">Reference proteome</keyword>
<dbReference type="PANTHER" id="PTHR44936:SF9">
    <property type="entry name" value="SENSOR PROTEIN CREC"/>
    <property type="match status" value="1"/>
</dbReference>
<evidence type="ECO:0000256" key="22">
    <source>
        <dbReference type="ARBA" id="ARBA00041776"/>
    </source>
</evidence>
<keyword evidence="14" id="KW-0460">Magnesium</keyword>
<dbReference type="Pfam" id="PF02518">
    <property type="entry name" value="HATPase_c"/>
    <property type="match status" value="1"/>
</dbReference>
<dbReference type="RefSeq" id="WP_129456834.1">
    <property type="nucleotide sequence ID" value="NZ_JACXYX010000023.1"/>
</dbReference>
<dbReference type="InterPro" id="IPR003594">
    <property type="entry name" value="HATPase_dom"/>
</dbReference>
<dbReference type="CDD" id="cd00082">
    <property type="entry name" value="HisKA"/>
    <property type="match status" value="1"/>
</dbReference>
<dbReference type="EMBL" id="SDWU01000027">
    <property type="protein sequence ID" value="RYB97688.1"/>
    <property type="molecule type" value="Genomic_DNA"/>
</dbReference>
<keyword evidence="9 23" id="KW-0812">Transmembrane</keyword>
<evidence type="ECO:0000313" key="27">
    <source>
        <dbReference type="Proteomes" id="UP000293291"/>
    </source>
</evidence>
<evidence type="ECO:0000256" key="13">
    <source>
        <dbReference type="ARBA" id="ARBA00022840"/>
    </source>
</evidence>
<keyword evidence="16 23" id="KW-1133">Transmembrane helix</keyword>
<keyword evidence="12" id="KW-0378">Hydrolase</keyword>
<evidence type="ECO:0000256" key="15">
    <source>
        <dbReference type="ARBA" id="ARBA00022912"/>
    </source>
</evidence>
<dbReference type="GO" id="GO:0000155">
    <property type="term" value="F:phosphorelay sensor kinase activity"/>
    <property type="evidence" value="ECO:0007669"/>
    <property type="project" value="InterPro"/>
</dbReference>
<dbReference type="InterPro" id="IPR004358">
    <property type="entry name" value="Sig_transdc_His_kin-like_C"/>
</dbReference>
<keyword evidence="18" id="KW-0346">Stress response</keyword>
<keyword evidence="7" id="KW-0597">Phosphoprotein</keyword>
<keyword evidence="15" id="KW-0904">Protein phosphatase</keyword>
<dbReference type="Pfam" id="PF00672">
    <property type="entry name" value="HAMP"/>
    <property type="match status" value="1"/>
</dbReference>
<evidence type="ECO:0000256" key="7">
    <source>
        <dbReference type="ARBA" id="ARBA00022553"/>
    </source>
</evidence>
<keyword evidence="6" id="KW-1003">Cell membrane</keyword>
<dbReference type="GO" id="GO:0005886">
    <property type="term" value="C:plasma membrane"/>
    <property type="evidence" value="ECO:0007669"/>
    <property type="project" value="UniProtKB-SubCell"/>
</dbReference>
<dbReference type="InterPro" id="IPR036097">
    <property type="entry name" value="HisK_dim/P_sf"/>
</dbReference>
<feature type="domain" description="Histidine kinase" evidence="24">
    <location>
        <begin position="238"/>
        <end position="435"/>
    </location>
</feature>
<dbReference type="InterPro" id="IPR050980">
    <property type="entry name" value="2C_sensor_his_kinase"/>
</dbReference>
<dbReference type="PROSITE" id="PS50109">
    <property type="entry name" value="HIS_KIN"/>
    <property type="match status" value="1"/>
</dbReference>
<evidence type="ECO:0000256" key="23">
    <source>
        <dbReference type="SAM" id="Phobius"/>
    </source>
</evidence>
<accession>A0A4Q2SA35</accession>
<proteinExistence type="predicted"/>
<evidence type="ECO:0000256" key="4">
    <source>
        <dbReference type="ARBA" id="ARBA00004651"/>
    </source>
</evidence>
<dbReference type="SMART" id="SM00304">
    <property type="entry name" value="HAMP"/>
    <property type="match status" value="2"/>
</dbReference>
<evidence type="ECO:0000256" key="2">
    <source>
        <dbReference type="ARBA" id="ARBA00001936"/>
    </source>
</evidence>
<dbReference type="EC" id="2.7.13.3" evidence="5"/>
<evidence type="ECO:0000256" key="16">
    <source>
        <dbReference type="ARBA" id="ARBA00022989"/>
    </source>
</evidence>
<dbReference type="InterPro" id="IPR036890">
    <property type="entry name" value="HATPase_C_sf"/>
</dbReference>
<keyword evidence="19" id="KW-0843">Virulence</keyword>
<evidence type="ECO:0000256" key="20">
    <source>
        <dbReference type="ARBA" id="ARBA00023211"/>
    </source>
</evidence>
<dbReference type="GO" id="GO:0004721">
    <property type="term" value="F:phosphoprotein phosphatase activity"/>
    <property type="evidence" value="ECO:0007669"/>
    <property type="project" value="UniProtKB-KW"/>
</dbReference>
<evidence type="ECO:0000256" key="5">
    <source>
        <dbReference type="ARBA" id="ARBA00012438"/>
    </source>
</evidence>
<keyword evidence="8" id="KW-0808">Transferase</keyword>
<feature type="domain" description="HAMP" evidence="25">
    <location>
        <begin position="174"/>
        <end position="230"/>
    </location>
</feature>
<evidence type="ECO:0000256" key="1">
    <source>
        <dbReference type="ARBA" id="ARBA00000085"/>
    </source>
</evidence>
<keyword evidence="17" id="KW-0902">Two-component regulatory system</keyword>
<evidence type="ECO:0000256" key="8">
    <source>
        <dbReference type="ARBA" id="ARBA00022679"/>
    </source>
</evidence>
<sequence>MRRSLLVTAAAAVSMVLLAMLVPMAILVRSYALEDRLARAALEVQAVETVVSGQDAGAVGQYVDRFNDAREHTRVTVLYPNGVEIGPDRGQDGLVLDARNTGRARVDDVPGGSQILVPVSRGGNSALPSLTPVIRVVVDEPGLDSVVGVAWGLLGLLALALLAGSLVVVDRLGRSFVQPIRQLADHTQSLGSTSTVAPVAPVASVTGPPEVQELAGAVDRLVGRIQLLLARERENVADLSHRLRTPVTALRLRVETVDDPDLRERLGGDLDALQATVDEIVREARRSEREGLDPRTDAVAVISERVRHWAPLAEDQGRAYDLDLAPAGPLLRASRADLEALVDVLLDNVFSHTPDDAAVRITLTAAPDLVELVVEDAGPGLPAGLDATGRGESGAGSTGLGLSIASRTAAECGGGLTTGPSDMGGARVAVSLRTA</sequence>
<dbReference type="Gene3D" id="3.30.565.10">
    <property type="entry name" value="Histidine kinase-like ATPase, C-terminal domain"/>
    <property type="match status" value="1"/>
</dbReference>
<dbReference type="InterPro" id="IPR005467">
    <property type="entry name" value="His_kinase_dom"/>
</dbReference>
<evidence type="ECO:0000256" key="21">
    <source>
        <dbReference type="ARBA" id="ARBA00040454"/>
    </source>
</evidence>
<keyword evidence="10" id="KW-0547">Nucleotide-binding</keyword>
<organism evidence="26 27">
    <name type="scientific">Nocardioides ganghwensis</name>
    <dbReference type="NCBI Taxonomy" id="252230"/>
    <lineage>
        <taxon>Bacteria</taxon>
        <taxon>Bacillati</taxon>
        <taxon>Actinomycetota</taxon>
        <taxon>Actinomycetes</taxon>
        <taxon>Propionibacteriales</taxon>
        <taxon>Nocardioidaceae</taxon>
        <taxon>Nocardioides</taxon>
    </lineage>
</organism>
<keyword evidence="23" id="KW-0472">Membrane</keyword>
<dbReference type="PROSITE" id="PS50885">
    <property type="entry name" value="HAMP"/>
    <property type="match status" value="1"/>
</dbReference>
<dbReference type="Gene3D" id="1.10.287.130">
    <property type="match status" value="1"/>
</dbReference>
<dbReference type="Proteomes" id="UP000293291">
    <property type="component" value="Unassembled WGS sequence"/>
</dbReference>
<dbReference type="SMART" id="SM00387">
    <property type="entry name" value="HATPase_c"/>
    <property type="match status" value="1"/>
</dbReference>
<evidence type="ECO:0000256" key="18">
    <source>
        <dbReference type="ARBA" id="ARBA00023016"/>
    </source>
</evidence>
<evidence type="ECO:0000256" key="14">
    <source>
        <dbReference type="ARBA" id="ARBA00022842"/>
    </source>
</evidence>
<dbReference type="PRINTS" id="PR00344">
    <property type="entry name" value="BCTRLSENSOR"/>
</dbReference>
<dbReference type="SUPFAM" id="SSF55874">
    <property type="entry name" value="ATPase domain of HSP90 chaperone/DNA topoisomerase II/histidine kinase"/>
    <property type="match status" value="1"/>
</dbReference>
<evidence type="ECO:0000256" key="6">
    <source>
        <dbReference type="ARBA" id="ARBA00022475"/>
    </source>
</evidence>
<evidence type="ECO:0000256" key="19">
    <source>
        <dbReference type="ARBA" id="ARBA00023026"/>
    </source>
</evidence>
<evidence type="ECO:0000256" key="12">
    <source>
        <dbReference type="ARBA" id="ARBA00022801"/>
    </source>
</evidence>
<evidence type="ECO:0000256" key="11">
    <source>
        <dbReference type="ARBA" id="ARBA00022777"/>
    </source>
</evidence>
<gene>
    <name evidence="26" type="ORF">EUA07_19405</name>
</gene>
<dbReference type="AlphaFoldDB" id="A0A4Q2SA35"/>
<keyword evidence="20" id="KW-0464">Manganese</keyword>
<keyword evidence="11 26" id="KW-0418">Kinase</keyword>
<reference evidence="26 27" key="1">
    <citation type="submission" date="2019-01" db="EMBL/GenBank/DDBJ databases">
        <title>Novel species of Nocardioides.</title>
        <authorList>
            <person name="Liu Q."/>
            <person name="Xin Y.-H."/>
        </authorList>
    </citation>
    <scope>NUCLEOTIDE SEQUENCE [LARGE SCALE GENOMIC DNA]</scope>
    <source>
        <strain evidence="26 27">CGMCC 4.6875</strain>
    </source>
</reference>
<evidence type="ECO:0000256" key="9">
    <source>
        <dbReference type="ARBA" id="ARBA00022692"/>
    </source>
</evidence>
<comment type="subcellular location">
    <subcellularLocation>
        <location evidence="4">Cell membrane</location>
        <topology evidence="4">Multi-pass membrane protein</topology>
    </subcellularLocation>
</comment>
<dbReference type="InterPro" id="IPR003660">
    <property type="entry name" value="HAMP_dom"/>
</dbReference>
<comment type="caution">
    <text evidence="26">The sequence shown here is derived from an EMBL/GenBank/DDBJ whole genome shotgun (WGS) entry which is preliminary data.</text>
</comment>
<dbReference type="SUPFAM" id="SSF47384">
    <property type="entry name" value="Homodimeric domain of signal transducing histidine kinase"/>
    <property type="match status" value="1"/>
</dbReference>
<dbReference type="OrthoDB" id="3206505at2"/>
<feature type="transmembrane region" description="Helical" evidence="23">
    <location>
        <begin position="149"/>
        <end position="169"/>
    </location>
</feature>
<name>A0A4Q2SA35_9ACTN</name>
<protein>
    <recommendedName>
        <fullName evidence="21">Signal transduction histidine-protein kinase/phosphatase MprB</fullName>
        <ecNumber evidence="5">2.7.13.3</ecNumber>
    </recommendedName>
    <alternativeName>
        <fullName evidence="22">Mycobacterial persistence regulator B</fullName>
    </alternativeName>
</protein>